<accession>A0ABW5NRH6</accession>
<evidence type="ECO:0000256" key="1">
    <source>
        <dbReference type="PROSITE-ProRule" id="PRU00169"/>
    </source>
</evidence>
<reference evidence="4" key="1">
    <citation type="journal article" date="2019" name="Int. J. Syst. Evol. Microbiol.">
        <title>The Global Catalogue of Microorganisms (GCM) 10K type strain sequencing project: providing services to taxonomists for standard genome sequencing and annotation.</title>
        <authorList>
            <consortium name="The Broad Institute Genomics Platform"/>
            <consortium name="The Broad Institute Genome Sequencing Center for Infectious Disease"/>
            <person name="Wu L."/>
            <person name="Ma J."/>
        </authorList>
    </citation>
    <scope>NUCLEOTIDE SEQUENCE [LARGE SCALE GENOMIC DNA]</scope>
    <source>
        <strain evidence="4">KCTC 42107</strain>
    </source>
</reference>
<feature type="modified residue" description="4-aspartylphosphate" evidence="1">
    <location>
        <position position="59"/>
    </location>
</feature>
<keyword evidence="1" id="KW-0597">Phosphoprotein</keyword>
<feature type="domain" description="Response regulatory" evidence="2">
    <location>
        <begin position="6"/>
        <end position="128"/>
    </location>
</feature>
<proteinExistence type="predicted"/>
<dbReference type="Pfam" id="PF00072">
    <property type="entry name" value="Response_reg"/>
    <property type="match status" value="1"/>
</dbReference>
<dbReference type="EMBL" id="JBHUMD010000003">
    <property type="protein sequence ID" value="MFD2600653.1"/>
    <property type="molecule type" value="Genomic_DNA"/>
</dbReference>
<dbReference type="PROSITE" id="PS50110">
    <property type="entry name" value="RESPONSE_REGULATORY"/>
    <property type="match status" value="1"/>
</dbReference>
<protein>
    <submittedName>
        <fullName evidence="3">Response regulator</fullName>
    </submittedName>
</protein>
<dbReference type="SMART" id="SM00448">
    <property type="entry name" value="REC"/>
    <property type="match status" value="1"/>
</dbReference>
<comment type="caution">
    <text evidence="3">The sequence shown here is derived from an EMBL/GenBank/DDBJ whole genome shotgun (WGS) entry which is preliminary data.</text>
</comment>
<dbReference type="InterPro" id="IPR001789">
    <property type="entry name" value="Sig_transdc_resp-reg_receiver"/>
</dbReference>
<organism evidence="3 4">
    <name type="scientific">Flavobacterium suzhouense</name>
    <dbReference type="NCBI Taxonomy" id="1529638"/>
    <lineage>
        <taxon>Bacteria</taxon>
        <taxon>Pseudomonadati</taxon>
        <taxon>Bacteroidota</taxon>
        <taxon>Flavobacteriia</taxon>
        <taxon>Flavobacteriales</taxon>
        <taxon>Flavobacteriaceae</taxon>
        <taxon>Flavobacterium</taxon>
    </lineage>
</organism>
<sequence>MKKDGQIIIIEDDRDDGDILKEVIEDLGYENEVIILPDSTLVMEFLQRPEIAPFLIFSDINMPKMSGYELRDEVLADPNLSDKTVPYIFFSTASDPDTIKTAYKKAAQGFFTKLSNYDDYKDVIKKIIEYWKAAKVPDKDPS</sequence>
<keyword evidence="4" id="KW-1185">Reference proteome</keyword>
<dbReference type="PANTHER" id="PTHR44520">
    <property type="entry name" value="RESPONSE REGULATOR RCP1-RELATED"/>
    <property type="match status" value="1"/>
</dbReference>
<dbReference type="PANTHER" id="PTHR44520:SF2">
    <property type="entry name" value="RESPONSE REGULATOR RCP1"/>
    <property type="match status" value="1"/>
</dbReference>
<dbReference type="InterPro" id="IPR011006">
    <property type="entry name" value="CheY-like_superfamily"/>
</dbReference>
<evidence type="ECO:0000313" key="3">
    <source>
        <dbReference type="EMBL" id="MFD2600653.1"/>
    </source>
</evidence>
<gene>
    <name evidence="3" type="ORF">ACFSR3_01180</name>
</gene>
<dbReference type="Proteomes" id="UP001597480">
    <property type="component" value="Unassembled WGS sequence"/>
</dbReference>
<evidence type="ECO:0000313" key="4">
    <source>
        <dbReference type="Proteomes" id="UP001597480"/>
    </source>
</evidence>
<dbReference type="InterPro" id="IPR052893">
    <property type="entry name" value="TCS_response_regulator"/>
</dbReference>
<dbReference type="SUPFAM" id="SSF52172">
    <property type="entry name" value="CheY-like"/>
    <property type="match status" value="1"/>
</dbReference>
<dbReference type="RefSeq" id="WP_379819347.1">
    <property type="nucleotide sequence ID" value="NZ_JBHUMD010000003.1"/>
</dbReference>
<evidence type="ECO:0000259" key="2">
    <source>
        <dbReference type="PROSITE" id="PS50110"/>
    </source>
</evidence>
<dbReference type="Gene3D" id="3.40.50.2300">
    <property type="match status" value="1"/>
</dbReference>
<name>A0ABW5NRH6_9FLAO</name>